<organism evidence="2">
    <name type="scientific">Treponema denticola H-22</name>
    <dbReference type="NCBI Taxonomy" id="999432"/>
    <lineage>
        <taxon>Bacteria</taxon>
        <taxon>Pseudomonadati</taxon>
        <taxon>Spirochaetota</taxon>
        <taxon>Spirochaetia</taxon>
        <taxon>Spirochaetales</taxon>
        <taxon>Treponemataceae</taxon>
        <taxon>Treponema</taxon>
    </lineage>
</organism>
<dbReference type="HOGENOM" id="CLU_130453_0_0_12"/>
<dbReference type="AlphaFoldDB" id="A0A0E2EIS3"/>
<evidence type="ECO:0008006" key="3">
    <source>
        <dbReference type="Google" id="ProtNLM"/>
    </source>
</evidence>
<sequence>MKRFALFFLFLISLSLLACSKEDPLQTLDLPSDSAMNDANRFALIIETYVSLLDKPGDDGITVSHARKFDVFPVEGLEIVKEDGEQILWVNLGKGWIQRSSVQLYSSKEKVLTAAKKLK</sequence>
<keyword evidence="1" id="KW-0732">Signal</keyword>
<proteinExistence type="predicted"/>
<dbReference type="PATRIC" id="fig|999432.5.peg.672"/>
<protein>
    <recommendedName>
        <fullName evidence="3">Lipoprotein</fullName>
    </recommendedName>
</protein>
<accession>A0A0E2EIS3</accession>
<dbReference type="EMBL" id="AGDV01000006">
    <property type="protein sequence ID" value="EMB34878.1"/>
    <property type="molecule type" value="Genomic_DNA"/>
</dbReference>
<gene>
    <name evidence="2" type="ORF">HMPREF9726_00644</name>
</gene>
<dbReference type="RefSeq" id="WP_002669741.1">
    <property type="nucleotide sequence ID" value="NZ_CM001795.1"/>
</dbReference>
<feature type="signal peptide" evidence="1">
    <location>
        <begin position="1"/>
        <end position="18"/>
    </location>
</feature>
<evidence type="ECO:0000256" key="1">
    <source>
        <dbReference type="SAM" id="SignalP"/>
    </source>
</evidence>
<dbReference type="PROSITE" id="PS51257">
    <property type="entry name" value="PROKAR_LIPOPROTEIN"/>
    <property type="match status" value="1"/>
</dbReference>
<dbReference type="Proteomes" id="UP000011705">
    <property type="component" value="Chromosome"/>
</dbReference>
<evidence type="ECO:0000313" key="2">
    <source>
        <dbReference type="EMBL" id="EMB34878.1"/>
    </source>
</evidence>
<feature type="chain" id="PRO_5002393693" description="Lipoprotein" evidence="1">
    <location>
        <begin position="19"/>
        <end position="119"/>
    </location>
</feature>
<comment type="caution">
    <text evidence="2">The sequence shown here is derived from an EMBL/GenBank/DDBJ whole genome shotgun (WGS) entry which is preliminary data.</text>
</comment>
<name>A0A0E2EIS3_TREDN</name>
<reference evidence="2" key="1">
    <citation type="submission" date="2012-01" db="EMBL/GenBank/DDBJ databases">
        <title>The Genome Sequence of Treponema denticola H-22.</title>
        <authorList>
            <consortium name="The Broad Institute Genome Sequencing Platform"/>
            <person name="Earl A."/>
            <person name="Ward D."/>
            <person name="Feldgarden M."/>
            <person name="Gevers D."/>
            <person name="Blanton J.M."/>
            <person name="Fenno C.J."/>
            <person name="Baranova O.V."/>
            <person name="Mathney J."/>
            <person name="Dewhirst F.E."/>
            <person name="Izard J."/>
            <person name="Young S.K."/>
            <person name="Zeng Q."/>
            <person name="Gargeya S."/>
            <person name="Fitzgerald M."/>
            <person name="Haas B."/>
            <person name="Abouelleil A."/>
            <person name="Alvarado L."/>
            <person name="Arachchi H.M."/>
            <person name="Berlin A."/>
            <person name="Chapman S.B."/>
            <person name="Gearin G."/>
            <person name="Goldberg J."/>
            <person name="Griggs A."/>
            <person name="Gujja S."/>
            <person name="Hansen M."/>
            <person name="Heiman D."/>
            <person name="Howarth C."/>
            <person name="Larimer J."/>
            <person name="Lui A."/>
            <person name="MacDonald P.J.P."/>
            <person name="McCowen C."/>
            <person name="Montmayeur A."/>
            <person name="Murphy C."/>
            <person name="Neiman D."/>
            <person name="Pearson M."/>
            <person name="Priest M."/>
            <person name="Roberts A."/>
            <person name="Saif S."/>
            <person name="Shea T."/>
            <person name="Sisk P."/>
            <person name="Stolte C."/>
            <person name="Sykes S."/>
            <person name="Wortman J."/>
            <person name="Nusbaum C."/>
            <person name="Birren B."/>
        </authorList>
    </citation>
    <scope>NUCLEOTIDE SEQUENCE [LARGE SCALE GENOMIC DNA]</scope>
    <source>
        <strain evidence="2">H-22</strain>
    </source>
</reference>